<keyword evidence="6" id="KW-0812">Transmembrane</keyword>
<reference evidence="7 8" key="1">
    <citation type="journal article" date="2016" name="J. Zhejiang Univ. Sci. B">
        <title>Antibiotic resistance mechanisms of Myroides sp.</title>
        <authorList>
            <person name="Hu S."/>
            <person name="Yuan S."/>
            <person name="Qu H."/>
            <person name="Jiang T."/>
            <person name="Zhou Y."/>
            <person name="Wang M."/>
            <person name="Ming D."/>
        </authorList>
    </citation>
    <scope>NUCLEOTIDE SEQUENCE [LARGE SCALE GENOMIC DNA]</scope>
    <source>
        <strain evidence="7 8">PR63039</strain>
    </source>
</reference>
<evidence type="ECO:0000256" key="3">
    <source>
        <dbReference type="ARBA" id="ARBA00022737"/>
    </source>
</evidence>
<dbReference type="SUPFAM" id="SSF46894">
    <property type="entry name" value="C-terminal effector domain of the bipartite response regulators"/>
    <property type="match status" value="1"/>
</dbReference>
<evidence type="ECO:0000256" key="6">
    <source>
        <dbReference type="SAM" id="Phobius"/>
    </source>
</evidence>
<keyword evidence="2" id="KW-0963">Cytoplasm</keyword>
<proteinExistence type="inferred from homology"/>
<evidence type="ECO:0000313" key="7">
    <source>
        <dbReference type="EMBL" id="ALU27348.1"/>
    </source>
</evidence>
<dbReference type="RefSeq" id="WP_006263641.1">
    <property type="nucleotide sequence ID" value="NZ_CP013690.1"/>
</dbReference>
<dbReference type="InterPro" id="IPR019734">
    <property type="entry name" value="TPR_rpt"/>
</dbReference>
<dbReference type="InterPro" id="IPR051476">
    <property type="entry name" value="Bac_ResReg_Asp_Phosphatase"/>
</dbReference>
<protein>
    <recommendedName>
        <fullName evidence="9">MalT-like TPR region domain-containing protein</fullName>
    </recommendedName>
</protein>
<keyword evidence="6" id="KW-1133">Transmembrane helix</keyword>
<dbReference type="GO" id="GO:0003677">
    <property type="term" value="F:DNA binding"/>
    <property type="evidence" value="ECO:0007669"/>
    <property type="project" value="InterPro"/>
</dbReference>
<evidence type="ECO:0000256" key="5">
    <source>
        <dbReference type="ARBA" id="ARBA00038253"/>
    </source>
</evidence>
<dbReference type="PANTHER" id="PTHR46630">
    <property type="entry name" value="TETRATRICOPEPTIDE REPEAT PROTEIN 29"/>
    <property type="match status" value="1"/>
</dbReference>
<comment type="subcellular location">
    <subcellularLocation>
        <location evidence="1">Cytoplasm</location>
    </subcellularLocation>
</comment>
<organism evidence="7 8">
    <name type="scientific">Myroides odoratimimus</name>
    <dbReference type="NCBI Taxonomy" id="76832"/>
    <lineage>
        <taxon>Bacteria</taxon>
        <taxon>Pseudomonadati</taxon>
        <taxon>Bacteroidota</taxon>
        <taxon>Flavobacteriia</taxon>
        <taxon>Flavobacteriales</taxon>
        <taxon>Flavobacteriaceae</taxon>
        <taxon>Myroides</taxon>
    </lineage>
</organism>
<evidence type="ECO:0000313" key="8">
    <source>
        <dbReference type="Proteomes" id="UP000069030"/>
    </source>
</evidence>
<dbReference type="InterPro" id="IPR011990">
    <property type="entry name" value="TPR-like_helical_dom_sf"/>
</dbReference>
<dbReference type="PROSITE" id="PS51257">
    <property type="entry name" value="PROKAR_LIPOPROTEIN"/>
    <property type="match status" value="1"/>
</dbReference>
<gene>
    <name evidence="7" type="ORF">AS202_14790</name>
</gene>
<dbReference type="KEGG" id="mod:AS202_14790"/>
<accession>A0AAI8C628</accession>
<keyword evidence="4" id="KW-0802">TPR repeat</keyword>
<dbReference type="AlphaFoldDB" id="A0AAI8C628"/>
<comment type="similarity">
    <text evidence="5">Belongs to the Rap family.</text>
</comment>
<evidence type="ECO:0000256" key="4">
    <source>
        <dbReference type="ARBA" id="ARBA00022803"/>
    </source>
</evidence>
<keyword evidence="3" id="KW-0677">Repeat</keyword>
<keyword evidence="6" id="KW-0472">Membrane</keyword>
<dbReference type="SUPFAM" id="SSF48452">
    <property type="entry name" value="TPR-like"/>
    <property type="match status" value="1"/>
</dbReference>
<dbReference type="Proteomes" id="UP000069030">
    <property type="component" value="Chromosome"/>
</dbReference>
<evidence type="ECO:0000256" key="2">
    <source>
        <dbReference type="ARBA" id="ARBA00022490"/>
    </source>
</evidence>
<evidence type="ECO:0008006" key="9">
    <source>
        <dbReference type="Google" id="ProtNLM"/>
    </source>
</evidence>
<dbReference type="GO" id="GO:0005737">
    <property type="term" value="C:cytoplasm"/>
    <property type="evidence" value="ECO:0007669"/>
    <property type="project" value="UniProtKB-SubCell"/>
</dbReference>
<dbReference type="PANTHER" id="PTHR46630:SF1">
    <property type="entry name" value="TETRATRICOPEPTIDE REPEAT PROTEIN 29"/>
    <property type="match status" value="1"/>
</dbReference>
<sequence>MTTKLFTFFLFLFIVACTDTKHLDNQQYDILINEYYKTGTVEVDDIGNIAERKVIGNILKGLSHLEVTDSINDITTSLFLESVSMVEKSSNVALKEWVYSEVGFYYYSYNYYYEASPYFIKIAKTLENKGVVLDVQAKNILLRTAYFFETMNMNESAIIYYRKALEEGEKEQLNNSAILWGLGAVYAKVDSLEQSMHYYELAKETSLSYKDTLRYAKSLGGIASVYQKQGDIEKAELYLKEDIAISQQLGEERNLMYSQIQLGKLYIDRKQYDLAEEVLKNSYEITKTKSYLAGFEREIISYLLDIAKARRIDTEELFYRRELDQIDSVIEAREGEEVINKINWNTNLERVNWELEAEKSFSERVRYQRLLLLSTTVLLTLILCMVYFFSKRILKLQKYAYEGKLLDFQLSKINSENKLKETKASLASYQVYLSEKTAQIAKLEHELNKASHSSKEIFKEKRPAIEELLRSHLMTEENWVLFKETFREEQAVYFNEIITQFPDLTESNLRIVLLQKMELTNQETANILGVTIDAVKKAKQRLKKKYEDDYSALFSKE</sequence>
<dbReference type="GO" id="GO:0006355">
    <property type="term" value="P:regulation of DNA-templated transcription"/>
    <property type="evidence" value="ECO:0007669"/>
    <property type="project" value="InterPro"/>
</dbReference>
<dbReference type="Pfam" id="PF13424">
    <property type="entry name" value="TPR_12"/>
    <property type="match status" value="1"/>
</dbReference>
<dbReference type="Gene3D" id="1.25.40.10">
    <property type="entry name" value="Tetratricopeptide repeat domain"/>
    <property type="match status" value="1"/>
</dbReference>
<feature type="transmembrane region" description="Helical" evidence="6">
    <location>
        <begin position="370"/>
        <end position="389"/>
    </location>
</feature>
<dbReference type="InterPro" id="IPR016032">
    <property type="entry name" value="Sig_transdc_resp-reg_C-effctor"/>
</dbReference>
<evidence type="ECO:0000256" key="1">
    <source>
        <dbReference type="ARBA" id="ARBA00004496"/>
    </source>
</evidence>
<name>A0AAI8C628_9FLAO</name>
<dbReference type="EMBL" id="CP013690">
    <property type="protein sequence ID" value="ALU27348.1"/>
    <property type="molecule type" value="Genomic_DNA"/>
</dbReference>
<dbReference type="SMART" id="SM00028">
    <property type="entry name" value="TPR"/>
    <property type="match status" value="4"/>
</dbReference>